<evidence type="ECO:0000259" key="5">
    <source>
        <dbReference type="PROSITE" id="PS51464"/>
    </source>
</evidence>
<dbReference type="PANTHER" id="PTHR32502">
    <property type="entry name" value="N-ACETYLGALACTOSAMINE PERMEASE II COMPONENT-RELATED"/>
    <property type="match status" value="1"/>
</dbReference>
<dbReference type="InterPro" id="IPR001347">
    <property type="entry name" value="SIS_dom"/>
</dbReference>
<dbReference type="GO" id="GO:0009401">
    <property type="term" value="P:phosphoenolpyruvate-dependent sugar phosphotransferase system"/>
    <property type="evidence" value="ECO:0007669"/>
    <property type="project" value="TreeGrafter"/>
</dbReference>
<feature type="domain" description="SIS" evidence="5">
    <location>
        <begin position="48"/>
        <end position="197"/>
    </location>
</feature>
<evidence type="ECO:0000256" key="2">
    <source>
        <dbReference type="ARBA" id="ARBA00022737"/>
    </source>
</evidence>
<dbReference type="EMBL" id="CP014168">
    <property type="protein sequence ID" value="AOH82652.1"/>
    <property type="molecule type" value="Genomic_DNA"/>
</dbReference>
<keyword evidence="2" id="KW-0677">Repeat</keyword>
<reference evidence="6 7" key="1">
    <citation type="submission" date="2016-01" db="EMBL/GenBank/DDBJ databases">
        <title>Complete genome and mega plasmid sequence of Sphingomonas panacis DCY99 elicits systemic resistance in rice to Xanthomonas oryzae.</title>
        <authorList>
            <person name="Kim Y.J."/>
            <person name="Yang D.C."/>
            <person name="Sing P."/>
        </authorList>
    </citation>
    <scope>NUCLEOTIDE SEQUENCE [LARGE SCALE GENOMIC DNA]</scope>
    <source>
        <strain evidence="6 7">DCY99</strain>
    </source>
</reference>
<dbReference type="KEGG" id="span:AWL63_00290"/>
<evidence type="ECO:0000256" key="4">
    <source>
        <dbReference type="ARBA" id="ARBA00029292"/>
    </source>
</evidence>
<dbReference type="InterPro" id="IPR035464">
    <property type="entry name" value="SIS_AgaS"/>
</dbReference>
<evidence type="ECO:0000256" key="3">
    <source>
        <dbReference type="ARBA" id="ARBA00022801"/>
    </source>
</evidence>
<evidence type="ECO:0000313" key="7">
    <source>
        <dbReference type="Proteomes" id="UP000094256"/>
    </source>
</evidence>
<comment type="catalytic activity">
    <reaction evidence="4">
        <text>D-galactosamine 6-phosphate + H2O = D-tagatopyranose 1-phosphate + NH4(+)</text>
        <dbReference type="Rhea" id="RHEA:47680"/>
        <dbReference type="ChEBI" id="CHEBI:15377"/>
        <dbReference type="ChEBI" id="CHEBI:28938"/>
        <dbReference type="ChEBI" id="CHEBI:71674"/>
        <dbReference type="ChEBI" id="CHEBI:138150"/>
    </reaction>
</comment>
<dbReference type="GO" id="GO:0016853">
    <property type="term" value="F:isomerase activity"/>
    <property type="evidence" value="ECO:0007669"/>
    <property type="project" value="UniProtKB-KW"/>
</dbReference>
<dbReference type="SUPFAM" id="SSF53697">
    <property type="entry name" value="SIS domain"/>
    <property type="match status" value="1"/>
</dbReference>
<proteinExistence type="inferred from homology"/>
<dbReference type="RefSeq" id="WP_069203237.1">
    <property type="nucleotide sequence ID" value="NZ_CP014168.1"/>
</dbReference>
<keyword evidence="3" id="KW-0378">Hydrolase</keyword>
<dbReference type="GO" id="GO:1901135">
    <property type="term" value="P:carbohydrate derivative metabolic process"/>
    <property type="evidence" value="ECO:0007669"/>
    <property type="project" value="InterPro"/>
</dbReference>
<sequence>MFETTLAADQPAAGAESWTRREILQQPATLRATQAVLDATRADIEAFVQPLLDLPDLRIMLCGAGTSAFIGECLAPWLTATLRRPVEAVATTDIVSAPHLYLDAARPTLMVSFGRSGNSPESIAAVDLADARVAAIHHLVITCNAEGALSRRASGNNHVVLLPEATHDRAFAMTSSFSAMMLAALSIFTGLGAMPARVEAIARAVDAMLARSEGEAAALASADFERVVYLGSGVFQGLAREAALKLLELTDGAIPTAFDSSLGFRHGPKTIVTPRTLVVVFVSNDPLTRLYDLDMIAELRGDGRCGAVIVIAAQDTDGETLQVEGAAGFADADLLFPYIVFPQLYGLHCSLRLGRTPDQPNASGTVNRVVQGVRIHTLAA</sequence>
<dbReference type="CDD" id="cd05010">
    <property type="entry name" value="SIS_AgaS_like"/>
    <property type="match status" value="1"/>
</dbReference>
<dbReference type="InterPro" id="IPR035466">
    <property type="entry name" value="GlmS/AgaS_SIS"/>
</dbReference>
<dbReference type="InterPro" id="IPR046348">
    <property type="entry name" value="SIS_dom_sf"/>
</dbReference>
<dbReference type="AlphaFoldDB" id="A0A1B3Z5F6"/>
<dbReference type="PROSITE" id="PS51464">
    <property type="entry name" value="SIS"/>
    <property type="match status" value="2"/>
</dbReference>
<feature type="domain" description="SIS" evidence="5">
    <location>
        <begin position="215"/>
        <end position="360"/>
    </location>
</feature>
<dbReference type="GO" id="GO:0016787">
    <property type="term" value="F:hydrolase activity"/>
    <property type="evidence" value="ECO:0007669"/>
    <property type="project" value="UniProtKB-KW"/>
</dbReference>
<dbReference type="GO" id="GO:0097367">
    <property type="term" value="F:carbohydrate derivative binding"/>
    <property type="evidence" value="ECO:0007669"/>
    <property type="project" value="InterPro"/>
</dbReference>
<keyword evidence="6" id="KW-0413">Isomerase</keyword>
<gene>
    <name evidence="6" type="ORF">AWL63_00290</name>
</gene>
<dbReference type="InterPro" id="IPR050303">
    <property type="entry name" value="GatZ_KbaZ_carbometab"/>
</dbReference>
<dbReference type="Gene3D" id="3.40.50.10490">
    <property type="entry name" value="Glucose-6-phosphate isomerase like protein, domain 1"/>
    <property type="match status" value="2"/>
</dbReference>
<dbReference type="Proteomes" id="UP000094256">
    <property type="component" value="Chromosome"/>
</dbReference>
<name>A0A1B3Z5F6_9SPHN</name>
<dbReference type="OrthoDB" id="9810372at2"/>
<dbReference type="CDD" id="cd05008">
    <property type="entry name" value="SIS_GlmS_GlmD_1"/>
    <property type="match status" value="1"/>
</dbReference>
<dbReference type="Pfam" id="PF01380">
    <property type="entry name" value="SIS"/>
    <property type="match status" value="1"/>
</dbReference>
<dbReference type="GO" id="GO:0005886">
    <property type="term" value="C:plasma membrane"/>
    <property type="evidence" value="ECO:0007669"/>
    <property type="project" value="TreeGrafter"/>
</dbReference>
<keyword evidence="7" id="KW-1185">Reference proteome</keyword>
<organism evidence="6 7">
    <name type="scientific">Sphingomonas panacis</name>
    <dbReference type="NCBI Taxonomy" id="1560345"/>
    <lineage>
        <taxon>Bacteria</taxon>
        <taxon>Pseudomonadati</taxon>
        <taxon>Pseudomonadota</taxon>
        <taxon>Alphaproteobacteria</taxon>
        <taxon>Sphingomonadales</taxon>
        <taxon>Sphingomonadaceae</taxon>
        <taxon>Sphingomonas</taxon>
    </lineage>
</organism>
<protein>
    <submittedName>
        <fullName evidence="6">Sugar isomerase</fullName>
    </submittedName>
</protein>
<accession>A0A1B3Z5F6</accession>
<evidence type="ECO:0000256" key="1">
    <source>
        <dbReference type="ARBA" id="ARBA00007748"/>
    </source>
</evidence>
<dbReference type="PANTHER" id="PTHR32502:SF3">
    <property type="entry name" value="D-GALACTOSAMINE-6-PHOSPHATE DEAMINASE AGAS-RELATED"/>
    <property type="match status" value="1"/>
</dbReference>
<dbReference type="STRING" id="1560345.AWL63_00290"/>
<evidence type="ECO:0000313" key="6">
    <source>
        <dbReference type="EMBL" id="AOH82652.1"/>
    </source>
</evidence>
<comment type="similarity">
    <text evidence="1">Belongs to the SIS family. AgaS subfamily.</text>
</comment>